<feature type="transmembrane region" description="Helical" evidence="1">
    <location>
        <begin position="77"/>
        <end position="98"/>
    </location>
</feature>
<comment type="caution">
    <text evidence="2">The sequence shown here is derived from an EMBL/GenBank/DDBJ whole genome shotgun (WGS) entry which is preliminary data.</text>
</comment>
<dbReference type="GO" id="GO:0016746">
    <property type="term" value="F:acyltransferase activity"/>
    <property type="evidence" value="ECO:0007669"/>
    <property type="project" value="UniProtKB-KW"/>
</dbReference>
<keyword evidence="1" id="KW-0472">Membrane</keyword>
<evidence type="ECO:0000313" key="3">
    <source>
        <dbReference type="Proteomes" id="UP000307702"/>
    </source>
</evidence>
<accession>A0A8H2PKH6</accession>
<keyword evidence="3" id="KW-1185">Reference proteome</keyword>
<keyword evidence="1" id="KW-1133">Transmembrane helix</keyword>
<feature type="transmembrane region" description="Helical" evidence="1">
    <location>
        <begin position="110"/>
        <end position="130"/>
    </location>
</feature>
<keyword evidence="2" id="KW-0012">Acyltransferase</keyword>
<proteinExistence type="predicted"/>
<dbReference type="EMBL" id="SZVP01000086">
    <property type="protein sequence ID" value="TMM36859.1"/>
    <property type="molecule type" value="Genomic_DNA"/>
</dbReference>
<gene>
    <name evidence="2" type="ORF">FCS21_15960</name>
</gene>
<protein>
    <submittedName>
        <fullName evidence="2">Membrane-bound O-acyltransferase family protein</fullName>
    </submittedName>
</protein>
<dbReference type="Proteomes" id="UP000307702">
    <property type="component" value="Unassembled WGS sequence"/>
</dbReference>
<feature type="transmembrane region" description="Helical" evidence="1">
    <location>
        <begin position="6"/>
        <end position="23"/>
    </location>
</feature>
<keyword evidence="1" id="KW-0812">Transmembrane</keyword>
<dbReference type="AlphaFoldDB" id="A0A8H2PKH6"/>
<keyword evidence="2" id="KW-0808">Transferase</keyword>
<feature type="non-terminal residue" evidence="2">
    <location>
        <position position="131"/>
    </location>
</feature>
<evidence type="ECO:0000313" key="2">
    <source>
        <dbReference type="EMBL" id="TMM36859.1"/>
    </source>
</evidence>
<reference evidence="2 3" key="1">
    <citation type="submission" date="2019-05" db="EMBL/GenBank/DDBJ databases">
        <title>Colwellia ponticola sp. nov., isolated from seawater.</title>
        <authorList>
            <person name="Yoon J.-H."/>
        </authorList>
    </citation>
    <scope>NUCLEOTIDE SEQUENCE [LARGE SCALE GENOMIC DNA]</scope>
    <source>
        <strain evidence="2 3">OISW-25</strain>
    </source>
</reference>
<feature type="transmembrane region" description="Helical" evidence="1">
    <location>
        <begin position="30"/>
        <end position="57"/>
    </location>
</feature>
<name>A0A8H2PKH6_9GAMM</name>
<organism evidence="2 3">
    <name type="scientific">Colwellia ponticola</name>
    <dbReference type="NCBI Taxonomy" id="2304625"/>
    <lineage>
        <taxon>Bacteria</taxon>
        <taxon>Pseudomonadati</taxon>
        <taxon>Pseudomonadota</taxon>
        <taxon>Gammaproteobacteria</taxon>
        <taxon>Alteromonadales</taxon>
        <taxon>Colwelliaceae</taxon>
        <taxon>Colwellia</taxon>
    </lineage>
</organism>
<evidence type="ECO:0000256" key="1">
    <source>
        <dbReference type="SAM" id="Phobius"/>
    </source>
</evidence>
<sequence length="131" mass="15024">MVFSSNVFLFLFLPIFLGLYYLSGQRYRNLLLLLASYVFYAWWRVDFLALFAAVTLWNYWIGLKVGAAGVRTKPAQRWLLLGVAVDLCILGYFKYANFGVDSINVMMKSAGLEPFILTHVLLPIGISFYIF</sequence>